<evidence type="ECO:0000256" key="1">
    <source>
        <dbReference type="ARBA" id="ARBA00004613"/>
    </source>
</evidence>
<dbReference type="GO" id="GO:0004867">
    <property type="term" value="F:serine-type endopeptidase inhibitor activity"/>
    <property type="evidence" value="ECO:0007669"/>
    <property type="project" value="UniProtKB-KW"/>
</dbReference>
<protein>
    <recommendedName>
        <fullName evidence="9">Serpin domain-containing protein</fullName>
    </recommendedName>
</protein>
<accession>A0A9P0D215</accession>
<proteinExistence type="inferred from homology"/>
<evidence type="ECO:0000256" key="7">
    <source>
        <dbReference type="ARBA" id="ARBA00023180"/>
    </source>
</evidence>
<dbReference type="PANTHER" id="PTHR11461">
    <property type="entry name" value="SERINE PROTEASE INHIBITOR, SERPIN"/>
    <property type="match status" value="1"/>
</dbReference>
<keyword evidence="11" id="KW-1185">Reference proteome</keyword>
<comment type="similarity">
    <text evidence="2 8">Belongs to the serpin family.</text>
</comment>
<dbReference type="AlphaFoldDB" id="A0A9P0D215"/>
<reference evidence="10" key="1">
    <citation type="submission" date="2022-01" db="EMBL/GenBank/DDBJ databases">
        <authorList>
            <person name="King R."/>
        </authorList>
    </citation>
    <scope>NUCLEOTIDE SEQUENCE</scope>
</reference>
<evidence type="ECO:0000256" key="6">
    <source>
        <dbReference type="ARBA" id="ARBA00022900"/>
    </source>
</evidence>
<dbReference type="InterPro" id="IPR023796">
    <property type="entry name" value="Serpin_dom"/>
</dbReference>
<feature type="domain" description="Serpin" evidence="9">
    <location>
        <begin position="79"/>
        <end position="442"/>
    </location>
</feature>
<evidence type="ECO:0000256" key="2">
    <source>
        <dbReference type="ARBA" id="ARBA00009500"/>
    </source>
</evidence>
<dbReference type="InterPro" id="IPR042185">
    <property type="entry name" value="Serpin_sf_2"/>
</dbReference>
<dbReference type="InterPro" id="IPR042178">
    <property type="entry name" value="Serpin_sf_1"/>
</dbReference>
<dbReference type="CDD" id="cd19601">
    <property type="entry name" value="serpin42Da-like"/>
    <property type="match status" value="1"/>
</dbReference>
<evidence type="ECO:0000259" key="9">
    <source>
        <dbReference type="SMART" id="SM00093"/>
    </source>
</evidence>
<dbReference type="Pfam" id="PF00079">
    <property type="entry name" value="Serpin"/>
    <property type="match status" value="1"/>
</dbReference>
<comment type="subcellular location">
    <subcellularLocation>
        <location evidence="1">Secreted</location>
    </subcellularLocation>
</comment>
<dbReference type="InterPro" id="IPR000215">
    <property type="entry name" value="Serpin_fam"/>
</dbReference>
<dbReference type="EMBL" id="OV651815">
    <property type="protein sequence ID" value="CAH1108857.1"/>
    <property type="molecule type" value="Genomic_DNA"/>
</dbReference>
<evidence type="ECO:0000256" key="4">
    <source>
        <dbReference type="ARBA" id="ARBA00022690"/>
    </source>
</evidence>
<evidence type="ECO:0000313" key="10">
    <source>
        <dbReference type="EMBL" id="CAH1108857.1"/>
    </source>
</evidence>
<gene>
    <name evidence="10" type="ORF">PSYICH_LOCUS9422</name>
</gene>
<dbReference type="InterPro" id="IPR023795">
    <property type="entry name" value="Serpin_CS"/>
</dbReference>
<dbReference type="SUPFAM" id="SSF56574">
    <property type="entry name" value="Serpins"/>
    <property type="match status" value="1"/>
</dbReference>
<evidence type="ECO:0000313" key="11">
    <source>
        <dbReference type="Proteomes" id="UP001153636"/>
    </source>
</evidence>
<dbReference type="PANTHER" id="PTHR11461:SF211">
    <property type="entry name" value="GH10112P-RELATED"/>
    <property type="match status" value="1"/>
</dbReference>
<keyword evidence="6" id="KW-0722">Serine protease inhibitor</keyword>
<name>A0A9P0D215_9CUCU</name>
<sequence length="449" mass="51258">MGLVKVEALWSRKYRLYIQIQNLIQCRWASNRFCVSFCRSQLVFLVFFIYFSTCAQFSTMAEENKHLTAVLRGNGLFTRNLYKILAQEKNKNIFFSPVSIHAVLALAAQGSAGKTRKALTDTLQVPDIATLAEGYKEAMKKLNSVEDVTLLMANKVYLKEQFALQESFKNIVTSHFFSEVQNINFEQNTAAAKTINTWVEEKTKDKIKNLIQPDDLNADTRLVLVNAIYFKGKWAEPFAPSATRTEKFYLNDKDTIDVNMMHIKKKFYFKNDEDLDAKLLELPYTNKDLSMIIILPNKRNGIDELEAKLANTDLTKITEDMFRPEVIVSLPKFKIETTIDLNEPLSKLGLAGMFSNDADFSGMLQSPEELKVSKVIQKAFIEVNEEGAEAAAATGMLIRKKKCLIWQRDEIIFEADHPFIFTLKENVNNEINILFKGRIVMPTSISVTM</sequence>
<dbReference type="SMART" id="SM00093">
    <property type="entry name" value="SERPIN"/>
    <property type="match status" value="1"/>
</dbReference>
<dbReference type="Gene3D" id="2.30.39.10">
    <property type="entry name" value="Alpha-1-antitrypsin, domain 1"/>
    <property type="match status" value="1"/>
</dbReference>
<dbReference type="Proteomes" id="UP001153636">
    <property type="component" value="Chromosome 3"/>
</dbReference>
<dbReference type="FunFam" id="2.30.39.10:FF:000030">
    <property type="entry name" value="Serpin 2"/>
    <property type="match status" value="1"/>
</dbReference>
<keyword evidence="7" id="KW-0325">Glycoprotein</keyword>
<keyword evidence="4" id="KW-0646">Protease inhibitor</keyword>
<keyword evidence="5" id="KW-0732">Signal</keyword>
<evidence type="ECO:0000256" key="3">
    <source>
        <dbReference type="ARBA" id="ARBA00022525"/>
    </source>
</evidence>
<dbReference type="PROSITE" id="PS00284">
    <property type="entry name" value="SERPIN"/>
    <property type="match status" value="1"/>
</dbReference>
<evidence type="ECO:0000256" key="5">
    <source>
        <dbReference type="ARBA" id="ARBA00022729"/>
    </source>
</evidence>
<organism evidence="10 11">
    <name type="scientific">Psylliodes chrysocephalus</name>
    <dbReference type="NCBI Taxonomy" id="3402493"/>
    <lineage>
        <taxon>Eukaryota</taxon>
        <taxon>Metazoa</taxon>
        <taxon>Ecdysozoa</taxon>
        <taxon>Arthropoda</taxon>
        <taxon>Hexapoda</taxon>
        <taxon>Insecta</taxon>
        <taxon>Pterygota</taxon>
        <taxon>Neoptera</taxon>
        <taxon>Endopterygota</taxon>
        <taxon>Coleoptera</taxon>
        <taxon>Polyphaga</taxon>
        <taxon>Cucujiformia</taxon>
        <taxon>Chrysomeloidea</taxon>
        <taxon>Chrysomelidae</taxon>
        <taxon>Galerucinae</taxon>
        <taxon>Alticini</taxon>
        <taxon>Psylliodes</taxon>
    </lineage>
</organism>
<evidence type="ECO:0000256" key="8">
    <source>
        <dbReference type="RuleBase" id="RU000411"/>
    </source>
</evidence>
<dbReference type="Gene3D" id="3.30.497.10">
    <property type="entry name" value="Antithrombin, subunit I, domain 2"/>
    <property type="match status" value="1"/>
</dbReference>
<dbReference type="InterPro" id="IPR036186">
    <property type="entry name" value="Serpin_sf"/>
</dbReference>
<dbReference type="GO" id="GO:0005615">
    <property type="term" value="C:extracellular space"/>
    <property type="evidence" value="ECO:0007669"/>
    <property type="project" value="InterPro"/>
</dbReference>
<keyword evidence="3" id="KW-0964">Secreted</keyword>
<dbReference type="OrthoDB" id="671595at2759"/>